<keyword evidence="4" id="KW-1185">Reference proteome</keyword>
<keyword evidence="2" id="KW-1133">Transmembrane helix</keyword>
<evidence type="ECO:0000313" key="3">
    <source>
        <dbReference type="EMBL" id="EMA53518.1"/>
    </source>
</evidence>
<feature type="transmembrane region" description="Helical" evidence="2">
    <location>
        <begin position="106"/>
        <end position="125"/>
    </location>
</feature>
<keyword evidence="2" id="KW-0472">Membrane</keyword>
<dbReference type="AlphaFoldDB" id="M0N7K7"/>
<feature type="transmembrane region" description="Helical" evidence="2">
    <location>
        <begin position="466"/>
        <end position="483"/>
    </location>
</feature>
<feature type="region of interest" description="Disordered" evidence="1">
    <location>
        <begin position="659"/>
        <end position="689"/>
    </location>
</feature>
<evidence type="ECO:0000256" key="2">
    <source>
        <dbReference type="SAM" id="Phobius"/>
    </source>
</evidence>
<evidence type="ECO:0000256" key="1">
    <source>
        <dbReference type="SAM" id="MobiDB-lite"/>
    </source>
</evidence>
<feature type="transmembrane region" description="Helical" evidence="2">
    <location>
        <begin position="137"/>
        <end position="156"/>
    </location>
</feature>
<organism evidence="3 4">
    <name type="scientific">Halococcus salifodinae DSM 8989</name>
    <dbReference type="NCBI Taxonomy" id="1227456"/>
    <lineage>
        <taxon>Archaea</taxon>
        <taxon>Methanobacteriati</taxon>
        <taxon>Methanobacteriota</taxon>
        <taxon>Stenosarchaea group</taxon>
        <taxon>Halobacteria</taxon>
        <taxon>Halobacteriales</taxon>
        <taxon>Halococcaceae</taxon>
        <taxon>Halococcus</taxon>
    </lineage>
</organism>
<dbReference type="RefSeq" id="WP_005042900.1">
    <property type="nucleotide sequence ID" value="NZ_AOME01000051.1"/>
</dbReference>
<accession>M0N7K7</accession>
<sequence>MADTGVVEMSDHFADGRSGAPMLVALLVGAALAVVVATAVVGVVTAIKGAYTVVGLALAAWLYSQSSAETASAVWEGYARRYGPRTVWLAAVCAVGISVVTGDRSIGLLIAFPIGFGFLGLQLAAEVDSRAILAQALALYGSATISKYLTNGFYYAGGDTLFHTTYVETLIRTGSVAGIPRYRFFPGFHLVVGSLDVLGGISAYDAIMLAGIVVYGLVIVCVFETIRVTTRDDRLAAFTAVGLVMVEPFLYYATYFFPETFAVAIATFALYIAYRANQVQSAQFRYSIVGVAVMAALVFTHHLTIVFFVPIVGILFLVTGALRRIDDRHPNDRQTLSRPRTYLVTVTAFGAFAYWSYRSTFLAELAYSVRSILRLSLFASDSGAPTPTYALGMELPALTPETALWGLLSTDGIYQIALVAVFALGLAAVVDHRRGYWPALPLFAVGVVGSVVMFRTPLALPGIDRAQLPIAVFFAVAIGIGLVRLARATGTGRTTLAVAVVIVAVLGTTAPLNYNAGDDLYALNDGPNLYELYPTPSPQKEFSTDEYRDLEATAAFLKRHNTTVYTFAVGSMAMQGFGVDARESASVTTSGIETGEGLFLYRDRFVGHRLSYLASNDVSVGELNIAAGWLNRTVGTTDKIYANGQGGLLWNPNGSVIAPRTRESAGAGSTNTDRLGPPATGSMNGEGRR</sequence>
<reference evidence="3 4" key="1">
    <citation type="journal article" date="2014" name="PLoS Genet.">
        <title>Phylogenetically driven sequencing of extremely halophilic archaea reveals strategies for static and dynamic osmo-response.</title>
        <authorList>
            <person name="Becker E.A."/>
            <person name="Seitzer P.M."/>
            <person name="Tritt A."/>
            <person name="Larsen D."/>
            <person name="Krusor M."/>
            <person name="Yao A.I."/>
            <person name="Wu D."/>
            <person name="Madern D."/>
            <person name="Eisen J.A."/>
            <person name="Darling A.E."/>
            <person name="Facciotti M.T."/>
        </authorList>
    </citation>
    <scope>NUCLEOTIDE SEQUENCE [LARGE SCALE GENOMIC DNA]</scope>
    <source>
        <strain evidence="3 4">DSM 8989</strain>
    </source>
</reference>
<dbReference type="EMBL" id="AOME01000051">
    <property type="protein sequence ID" value="EMA53518.1"/>
    <property type="molecule type" value="Genomic_DNA"/>
</dbReference>
<feature type="transmembrane region" description="Helical" evidence="2">
    <location>
        <begin position="495"/>
        <end position="514"/>
    </location>
</feature>
<protein>
    <recommendedName>
        <fullName evidence="5">Glycosyltransferase RgtA/B/C/D-like domain-containing protein</fullName>
    </recommendedName>
</protein>
<gene>
    <name evidence="3" type="ORF">C450_09417</name>
</gene>
<feature type="transmembrane region" description="Helical" evidence="2">
    <location>
        <begin position="342"/>
        <end position="357"/>
    </location>
</feature>
<feature type="transmembrane region" description="Helical" evidence="2">
    <location>
        <begin position="23"/>
        <end position="47"/>
    </location>
</feature>
<name>M0N7K7_9EURY</name>
<evidence type="ECO:0008006" key="5">
    <source>
        <dbReference type="Google" id="ProtNLM"/>
    </source>
</evidence>
<feature type="transmembrane region" description="Helical" evidence="2">
    <location>
        <begin position="305"/>
        <end position="322"/>
    </location>
</feature>
<feature type="transmembrane region" description="Helical" evidence="2">
    <location>
        <begin position="235"/>
        <end position="254"/>
    </location>
</feature>
<dbReference type="OrthoDB" id="275666at2157"/>
<feature type="transmembrane region" description="Helical" evidence="2">
    <location>
        <begin position="82"/>
        <end position="100"/>
    </location>
</feature>
<keyword evidence="2" id="KW-0812">Transmembrane</keyword>
<feature type="transmembrane region" description="Helical" evidence="2">
    <location>
        <begin position="437"/>
        <end position="454"/>
    </location>
</feature>
<evidence type="ECO:0000313" key="4">
    <source>
        <dbReference type="Proteomes" id="UP000011625"/>
    </source>
</evidence>
<comment type="caution">
    <text evidence="3">The sequence shown here is derived from an EMBL/GenBank/DDBJ whole genome shotgun (WGS) entry which is preliminary data.</text>
</comment>
<feature type="transmembrane region" description="Helical" evidence="2">
    <location>
        <begin position="412"/>
        <end position="430"/>
    </location>
</feature>
<proteinExistence type="predicted"/>
<feature type="transmembrane region" description="Helical" evidence="2">
    <location>
        <begin position="201"/>
        <end position="223"/>
    </location>
</feature>
<dbReference type="Proteomes" id="UP000011625">
    <property type="component" value="Unassembled WGS sequence"/>
</dbReference>
<dbReference type="PATRIC" id="fig|1227456.3.peg.1901"/>